<dbReference type="PANTHER" id="PTHR46060:SF1">
    <property type="entry name" value="MARINER MOS1 TRANSPOSASE-LIKE PROTEIN"/>
    <property type="match status" value="1"/>
</dbReference>
<dbReference type="Gene3D" id="3.30.420.10">
    <property type="entry name" value="Ribonuclease H-like superfamily/Ribonuclease H"/>
    <property type="match status" value="1"/>
</dbReference>
<keyword evidence="2" id="KW-1185">Reference proteome</keyword>
<accession>A0AAW0V7M5</accession>
<dbReference type="AlphaFoldDB" id="A0AAW0V7M5"/>
<dbReference type="Pfam" id="PF01359">
    <property type="entry name" value="Transposase_1"/>
    <property type="match status" value="1"/>
</dbReference>
<comment type="caution">
    <text evidence="1">The sequence shown here is derived from an EMBL/GenBank/DDBJ whole genome shotgun (WGS) entry which is preliminary data.</text>
</comment>
<evidence type="ECO:0008006" key="3">
    <source>
        <dbReference type="Google" id="ProtNLM"/>
    </source>
</evidence>
<dbReference type="Proteomes" id="UP001487740">
    <property type="component" value="Unassembled WGS sequence"/>
</dbReference>
<gene>
    <name evidence="1" type="ORF">O3P69_007447</name>
</gene>
<dbReference type="PANTHER" id="PTHR46060">
    <property type="entry name" value="MARINER MOS1 TRANSPOSASE-LIKE PROTEIN"/>
    <property type="match status" value="1"/>
</dbReference>
<dbReference type="GO" id="GO:0003676">
    <property type="term" value="F:nucleic acid binding"/>
    <property type="evidence" value="ECO:0007669"/>
    <property type="project" value="InterPro"/>
</dbReference>
<sequence>MDAQPQPLLTQSQPSAGKVMLTVFWDSRGPILEHYLETGSTVNSERYSDMLINKLKPAIRNKRRGLLSEGVLLLHDNARPHTAVHTINILQELHFEVLEHPVYSPDLAPSDYHLFGPLKDALRGRRFATDQQAKNGGERAMRQEWEGLKLNLRSWFGKEDGRCAMMEEAPKDRKVPPW</sequence>
<dbReference type="EMBL" id="JARAKH010000002">
    <property type="protein sequence ID" value="KAK8406892.1"/>
    <property type="molecule type" value="Genomic_DNA"/>
</dbReference>
<name>A0AAW0V7M5_SCYPA</name>
<protein>
    <recommendedName>
        <fullName evidence="3">Transposase</fullName>
    </recommendedName>
</protein>
<dbReference type="InterPro" id="IPR052709">
    <property type="entry name" value="Transposase-MT_Hybrid"/>
</dbReference>
<evidence type="ECO:0000313" key="2">
    <source>
        <dbReference type="Proteomes" id="UP001487740"/>
    </source>
</evidence>
<proteinExistence type="predicted"/>
<reference evidence="1 2" key="1">
    <citation type="submission" date="2023-03" db="EMBL/GenBank/DDBJ databases">
        <title>High-quality genome of Scylla paramamosain provides insights in environmental adaptation.</title>
        <authorList>
            <person name="Zhang L."/>
        </authorList>
    </citation>
    <scope>NUCLEOTIDE SEQUENCE [LARGE SCALE GENOMIC DNA]</scope>
    <source>
        <strain evidence="1">LZ_2023a</strain>
        <tissue evidence="1">Muscle</tissue>
    </source>
</reference>
<dbReference type="InterPro" id="IPR036397">
    <property type="entry name" value="RNaseH_sf"/>
</dbReference>
<evidence type="ECO:0000313" key="1">
    <source>
        <dbReference type="EMBL" id="KAK8406892.1"/>
    </source>
</evidence>
<dbReference type="InterPro" id="IPR001888">
    <property type="entry name" value="Transposase_1"/>
</dbReference>
<organism evidence="1 2">
    <name type="scientific">Scylla paramamosain</name>
    <name type="common">Mud crab</name>
    <dbReference type="NCBI Taxonomy" id="85552"/>
    <lineage>
        <taxon>Eukaryota</taxon>
        <taxon>Metazoa</taxon>
        <taxon>Ecdysozoa</taxon>
        <taxon>Arthropoda</taxon>
        <taxon>Crustacea</taxon>
        <taxon>Multicrustacea</taxon>
        <taxon>Malacostraca</taxon>
        <taxon>Eumalacostraca</taxon>
        <taxon>Eucarida</taxon>
        <taxon>Decapoda</taxon>
        <taxon>Pleocyemata</taxon>
        <taxon>Brachyura</taxon>
        <taxon>Eubrachyura</taxon>
        <taxon>Portunoidea</taxon>
        <taxon>Portunidae</taxon>
        <taxon>Portuninae</taxon>
        <taxon>Scylla</taxon>
    </lineage>
</organism>